<keyword evidence="3 6" id="KW-0812">Transmembrane</keyword>
<evidence type="ECO:0000256" key="5">
    <source>
        <dbReference type="ARBA" id="ARBA00023136"/>
    </source>
</evidence>
<feature type="transmembrane region" description="Helical" evidence="6">
    <location>
        <begin position="429"/>
        <end position="447"/>
    </location>
</feature>
<keyword evidence="5 6" id="KW-0472">Membrane</keyword>
<evidence type="ECO:0000256" key="1">
    <source>
        <dbReference type="ARBA" id="ARBA00004651"/>
    </source>
</evidence>
<organism evidence="7 8">
    <name type="scientific">Kitasatospora acidiphila</name>
    <dbReference type="NCBI Taxonomy" id="2567942"/>
    <lineage>
        <taxon>Bacteria</taxon>
        <taxon>Bacillati</taxon>
        <taxon>Actinomycetota</taxon>
        <taxon>Actinomycetes</taxon>
        <taxon>Kitasatosporales</taxon>
        <taxon>Streptomycetaceae</taxon>
        <taxon>Kitasatospora</taxon>
    </lineage>
</organism>
<dbReference type="InterPro" id="IPR011701">
    <property type="entry name" value="MFS"/>
</dbReference>
<evidence type="ECO:0000313" key="8">
    <source>
        <dbReference type="Proteomes" id="UP000319103"/>
    </source>
</evidence>
<feature type="transmembrane region" description="Helical" evidence="6">
    <location>
        <begin position="307"/>
        <end position="329"/>
    </location>
</feature>
<dbReference type="GO" id="GO:0022857">
    <property type="term" value="F:transmembrane transporter activity"/>
    <property type="evidence" value="ECO:0007669"/>
    <property type="project" value="InterPro"/>
</dbReference>
<protein>
    <submittedName>
        <fullName evidence="7">MFS transporter</fullName>
    </submittedName>
</protein>
<evidence type="ECO:0000256" key="6">
    <source>
        <dbReference type="SAM" id="Phobius"/>
    </source>
</evidence>
<proteinExistence type="predicted"/>
<keyword evidence="4 6" id="KW-1133">Transmembrane helix</keyword>
<keyword evidence="2" id="KW-1003">Cell membrane</keyword>
<dbReference type="Proteomes" id="UP000319103">
    <property type="component" value="Unassembled WGS sequence"/>
</dbReference>
<evidence type="ECO:0000313" key="7">
    <source>
        <dbReference type="EMBL" id="TQF04306.1"/>
    </source>
</evidence>
<feature type="transmembrane region" description="Helical" evidence="6">
    <location>
        <begin position="84"/>
        <end position="106"/>
    </location>
</feature>
<dbReference type="EMBL" id="VIGB01000003">
    <property type="protein sequence ID" value="TQF04306.1"/>
    <property type="molecule type" value="Genomic_DNA"/>
</dbReference>
<feature type="transmembrane region" description="Helical" evidence="6">
    <location>
        <begin position="113"/>
        <end position="133"/>
    </location>
</feature>
<dbReference type="AlphaFoldDB" id="A0A540W5N1"/>
<dbReference type="Gene3D" id="1.20.1250.20">
    <property type="entry name" value="MFS general substrate transporter like domains"/>
    <property type="match status" value="1"/>
</dbReference>
<comment type="subcellular location">
    <subcellularLocation>
        <location evidence="1">Cell membrane</location>
        <topology evidence="1">Multi-pass membrane protein</topology>
    </subcellularLocation>
</comment>
<feature type="transmembrane region" description="Helical" evidence="6">
    <location>
        <begin position="400"/>
        <end position="423"/>
    </location>
</feature>
<feature type="transmembrane region" description="Helical" evidence="6">
    <location>
        <begin position="270"/>
        <end position="295"/>
    </location>
</feature>
<dbReference type="PANTHER" id="PTHR23513">
    <property type="entry name" value="INTEGRAL MEMBRANE EFFLUX PROTEIN-RELATED"/>
    <property type="match status" value="1"/>
</dbReference>
<reference evidence="7 8" key="1">
    <citation type="submission" date="2019-06" db="EMBL/GenBank/DDBJ databases">
        <title>Description of Kitasatospora acidophila sp. nov. isolated from pine grove soil, and reclassification of Streptomyces novaecaesareae to Kitasatospora novaeceasareae comb. nov.</title>
        <authorList>
            <person name="Kim M.J."/>
        </authorList>
    </citation>
    <scope>NUCLEOTIDE SEQUENCE [LARGE SCALE GENOMIC DNA]</scope>
    <source>
        <strain evidence="7 8">MMS16-CNU292</strain>
    </source>
</reference>
<dbReference type="PANTHER" id="PTHR23513:SF17">
    <property type="entry name" value="MEMBRANE PROTEIN"/>
    <property type="match status" value="1"/>
</dbReference>
<gene>
    <name evidence="7" type="ORF">E6W39_21355</name>
</gene>
<evidence type="ECO:0000256" key="4">
    <source>
        <dbReference type="ARBA" id="ARBA00022989"/>
    </source>
</evidence>
<dbReference type="SUPFAM" id="SSF103473">
    <property type="entry name" value="MFS general substrate transporter"/>
    <property type="match status" value="1"/>
</dbReference>
<name>A0A540W5N1_9ACTN</name>
<evidence type="ECO:0000256" key="2">
    <source>
        <dbReference type="ARBA" id="ARBA00022475"/>
    </source>
</evidence>
<feature type="transmembrane region" description="Helical" evidence="6">
    <location>
        <begin position="139"/>
        <end position="163"/>
    </location>
</feature>
<comment type="caution">
    <text evidence="7">The sequence shown here is derived from an EMBL/GenBank/DDBJ whole genome shotgun (WGS) entry which is preliminary data.</text>
</comment>
<keyword evidence="8" id="KW-1185">Reference proteome</keyword>
<accession>A0A540W5N1</accession>
<dbReference type="Pfam" id="PF07690">
    <property type="entry name" value="MFS_1"/>
    <property type="match status" value="1"/>
</dbReference>
<evidence type="ECO:0000256" key="3">
    <source>
        <dbReference type="ARBA" id="ARBA00022692"/>
    </source>
</evidence>
<dbReference type="GO" id="GO:0005886">
    <property type="term" value="C:plasma membrane"/>
    <property type="evidence" value="ECO:0007669"/>
    <property type="project" value="UniProtKB-SubCell"/>
</dbReference>
<feature type="transmembrane region" description="Helical" evidence="6">
    <location>
        <begin position="175"/>
        <end position="197"/>
    </location>
</feature>
<feature type="transmembrane region" description="Helical" evidence="6">
    <location>
        <begin position="341"/>
        <end position="362"/>
    </location>
</feature>
<sequence>MFHVKHRPSSCHSGRVAITRRPAQAPRASDTGRASLRALLLARDFRRLLGVRLLSQLSDGVFQASLASYVIFSPERQSTPADIASMMAVLLLPFSVVGPFAGVLLDRWRRRQVLYLGNLVRFGLGLGTAALLLVRAPEWLFFAAALMVTAVNRFILAGLSAALPRVVEADRLVTANALCPTAGTVAAVVGGGTGFVVHQVLPPGPHADAALVTVGALLYLAAGLAARRMDVELLGPEHHPDRPDLREALGQAGRALVEGLRHLGRESRPAVRALAAVTAARFCYGVLIVTVLMLSRYTFNTPGDSRGGLATLGTALAFSAVGFFLAAVVSPWFSRRLGLDGWMTACLASAAVFVPALGLFFAVGPVMVAALLLGVITQGTKICADTIVQNSVADDYRGRVFAIYDVLFNVAFVAAAAVSALVLPLSGRSVPVLAAVSLAYAASAALYSRAGTRRR</sequence>
<dbReference type="InterPro" id="IPR036259">
    <property type="entry name" value="MFS_trans_sf"/>
</dbReference>
<dbReference type="OrthoDB" id="3688258at2"/>
<dbReference type="CDD" id="cd06173">
    <property type="entry name" value="MFS_MefA_like"/>
    <property type="match status" value="1"/>
</dbReference>